<dbReference type="EMBL" id="BOPH01000117">
    <property type="protein sequence ID" value="GIJ73522.1"/>
    <property type="molecule type" value="Genomic_DNA"/>
</dbReference>
<dbReference type="GO" id="GO:0030077">
    <property type="term" value="C:plasma membrane light-harvesting complex"/>
    <property type="evidence" value="ECO:0007669"/>
    <property type="project" value="InterPro"/>
</dbReference>
<dbReference type="GO" id="GO:0019684">
    <property type="term" value="P:photosynthesis, light reaction"/>
    <property type="evidence" value="ECO:0007669"/>
    <property type="project" value="InterPro"/>
</dbReference>
<organism evidence="2 3">
    <name type="scientific">Virgisporangium ochraceum</name>
    <dbReference type="NCBI Taxonomy" id="65505"/>
    <lineage>
        <taxon>Bacteria</taxon>
        <taxon>Bacillati</taxon>
        <taxon>Actinomycetota</taxon>
        <taxon>Actinomycetes</taxon>
        <taxon>Micromonosporales</taxon>
        <taxon>Micromonosporaceae</taxon>
        <taxon>Virgisporangium</taxon>
    </lineage>
</organism>
<dbReference type="InterPro" id="IPR027275">
    <property type="entry name" value="PRC-brl_dom"/>
</dbReference>
<dbReference type="Proteomes" id="UP000635606">
    <property type="component" value="Unassembled WGS sequence"/>
</dbReference>
<dbReference type="Gene3D" id="3.90.50.10">
    <property type="entry name" value="Photosynthetic Reaction Center, subunit H, domain 2"/>
    <property type="match status" value="1"/>
</dbReference>
<evidence type="ECO:0000313" key="2">
    <source>
        <dbReference type="EMBL" id="GIJ73522.1"/>
    </source>
</evidence>
<feature type="domain" description="PRC-barrel" evidence="1">
    <location>
        <begin position="5"/>
        <end position="63"/>
    </location>
</feature>
<dbReference type="InterPro" id="IPR014747">
    <property type="entry name" value="Bac_photo_RC_H_C"/>
</dbReference>
<reference evidence="2" key="1">
    <citation type="submission" date="2021-01" db="EMBL/GenBank/DDBJ databases">
        <title>Whole genome shotgun sequence of Virgisporangium ochraceum NBRC 16418.</title>
        <authorList>
            <person name="Komaki H."/>
            <person name="Tamura T."/>
        </authorList>
    </citation>
    <scope>NUCLEOTIDE SEQUENCE</scope>
    <source>
        <strain evidence="2">NBRC 16418</strain>
    </source>
</reference>
<dbReference type="AlphaFoldDB" id="A0A8J4A2U4"/>
<dbReference type="Pfam" id="PF05239">
    <property type="entry name" value="PRC"/>
    <property type="match status" value="1"/>
</dbReference>
<sequence length="113" mass="12237">MRDPDGAELGTVKDLLVDLAEKKVRFVSVESGGLLGIGATVSFVPVEAVVDVDDEVRVDQTAAKVAEAPSYDPDLVEAPPIDYYESVYGHYGYPPFWGPGYVPPGRPMPRGLW</sequence>
<evidence type="ECO:0000259" key="1">
    <source>
        <dbReference type="Pfam" id="PF05239"/>
    </source>
</evidence>
<accession>A0A8J4A2U4</accession>
<dbReference type="InterPro" id="IPR011033">
    <property type="entry name" value="PRC_barrel-like_sf"/>
</dbReference>
<comment type="caution">
    <text evidence="2">The sequence shown here is derived from an EMBL/GenBank/DDBJ whole genome shotgun (WGS) entry which is preliminary data.</text>
</comment>
<name>A0A8J4A2U4_9ACTN</name>
<gene>
    <name evidence="2" type="ORF">Voc01_084390</name>
</gene>
<evidence type="ECO:0000313" key="3">
    <source>
        <dbReference type="Proteomes" id="UP000635606"/>
    </source>
</evidence>
<proteinExistence type="predicted"/>
<keyword evidence="3" id="KW-1185">Reference proteome</keyword>
<dbReference type="SUPFAM" id="SSF50346">
    <property type="entry name" value="PRC-barrel domain"/>
    <property type="match status" value="1"/>
</dbReference>
<protein>
    <recommendedName>
        <fullName evidence="1">PRC-barrel domain-containing protein</fullName>
    </recommendedName>
</protein>